<organism evidence="1 2">
    <name type="scientific">Marchantia polymorpha</name>
    <name type="common">Common liverwort</name>
    <name type="synonym">Marchantia aquatica</name>
    <dbReference type="NCBI Taxonomy" id="3197"/>
    <lineage>
        <taxon>Eukaryota</taxon>
        <taxon>Viridiplantae</taxon>
        <taxon>Streptophyta</taxon>
        <taxon>Embryophyta</taxon>
        <taxon>Marchantiophyta</taxon>
        <taxon>Marchantiopsida</taxon>
        <taxon>Marchantiidae</taxon>
        <taxon>Marchantiales</taxon>
        <taxon>Marchantiaceae</taxon>
        <taxon>Marchantia</taxon>
    </lineage>
</organism>
<reference evidence="2" key="1">
    <citation type="journal article" date="2017" name="Cell">
        <title>Insights into land plant evolution garnered from the Marchantia polymorpha genome.</title>
        <authorList>
            <person name="Bowman J.L."/>
            <person name="Kohchi T."/>
            <person name="Yamato K.T."/>
            <person name="Jenkins J."/>
            <person name="Shu S."/>
            <person name="Ishizaki K."/>
            <person name="Yamaoka S."/>
            <person name="Nishihama R."/>
            <person name="Nakamura Y."/>
            <person name="Berger F."/>
            <person name="Adam C."/>
            <person name="Aki S.S."/>
            <person name="Althoff F."/>
            <person name="Araki T."/>
            <person name="Arteaga-Vazquez M.A."/>
            <person name="Balasubrmanian S."/>
            <person name="Barry K."/>
            <person name="Bauer D."/>
            <person name="Boehm C.R."/>
            <person name="Briginshaw L."/>
            <person name="Caballero-Perez J."/>
            <person name="Catarino B."/>
            <person name="Chen F."/>
            <person name="Chiyoda S."/>
            <person name="Chovatia M."/>
            <person name="Davies K.M."/>
            <person name="Delmans M."/>
            <person name="Demura T."/>
            <person name="Dierschke T."/>
            <person name="Dolan L."/>
            <person name="Dorantes-Acosta A.E."/>
            <person name="Eklund D.M."/>
            <person name="Florent S.N."/>
            <person name="Flores-Sandoval E."/>
            <person name="Fujiyama A."/>
            <person name="Fukuzawa H."/>
            <person name="Galik B."/>
            <person name="Grimanelli D."/>
            <person name="Grimwood J."/>
            <person name="Grossniklaus U."/>
            <person name="Hamada T."/>
            <person name="Haseloff J."/>
            <person name="Hetherington A.J."/>
            <person name="Higo A."/>
            <person name="Hirakawa Y."/>
            <person name="Hundley H.N."/>
            <person name="Ikeda Y."/>
            <person name="Inoue K."/>
            <person name="Inoue S.I."/>
            <person name="Ishida S."/>
            <person name="Jia Q."/>
            <person name="Kakita M."/>
            <person name="Kanazawa T."/>
            <person name="Kawai Y."/>
            <person name="Kawashima T."/>
            <person name="Kennedy M."/>
            <person name="Kinose K."/>
            <person name="Kinoshita T."/>
            <person name="Kohara Y."/>
            <person name="Koide E."/>
            <person name="Komatsu K."/>
            <person name="Kopischke S."/>
            <person name="Kubo M."/>
            <person name="Kyozuka J."/>
            <person name="Lagercrantz U."/>
            <person name="Lin S.S."/>
            <person name="Lindquist E."/>
            <person name="Lipzen A.M."/>
            <person name="Lu C.W."/>
            <person name="De Luna E."/>
            <person name="Martienssen R.A."/>
            <person name="Minamino N."/>
            <person name="Mizutani M."/>
            <person name="Mizutani M."/>
            <person name="Mochizuki N."/>
            <person name="Monte I."/>
            <person name="Mosher R."/>
            <person name="Nagasaki H."/>
            <person name="Nakagami H."/>
            <person name="Naramoto S."/>
            <person name="Nishitani K."/>
            <person name="Ohtani M."/>
            <person name="Okamoto T."/>
            <person name="Okumura M."/>
            <person name="Phillips J."/>
            <person name="Pollak B."/>
            <person name="Reinders A."/>
            <person name="Rovekamp M."/>
            <person name="Sano R."/>
            <person name="Sawa S."/>
            <person name="Schmid M.W."/>
            <person name="Shirakawa M."/>
            <person name="Solano R."/>
            <person name="Spunde A."/>
            <person name="Suetsugu N."/>
            <person name="Sugano S."/>
            <person name="Sugiyama A."/>
            <person name="Sun R."/>
            <person name="Suzuki Y."/>
            <person name="Takenaka M."/>
            <person name="Takezawa D."/>
            <person name="Tomogane H."/>
            <person name="Tsuzuki M."/>
            <person name="Ueda T."/>
            <person name="Umeda M."/>
            <person name="Ward J.M."/>
            <person name="Watanabe Y."/>
            <person name="Yazaki K."/>
            <person name="Yokoyama R."/>
            <person name="Yoshitake Y."/>
            <person name="Yotsui I."/>
            <person name="Zachgo S."/>
            <person name="Schmutz J."/>
        </authorList>
    </citation>
    <scope>NUCLEOTIDE SEQUENCE [LARGE SCALE GENOMIC DNA]</scope>
    <source>
        <strain evidence="2">Tak-1</strain>
    </source>
</reference>
<evidence type="ECO:0000313" key="1">
    <source>
        <dbReference type="EMBL" id="PTQ48355.1"/>
    </source>
</evidence>
<sequence length="100" mass="11404">MISSQSDQILCRDPRPSLKTSFILHRRNCAEAHPPTFLRYPFTVPIRFFSRTRSIDRSTGGGGELTTLLPLYMKFLIVCTSTDLEIRTRSSTMSINLCFS</sequence>
<dbReference type="AlphaFoldDB" id="A0A2R6XQH0"/>
<name>A0A2R6XQH0_MARPO</name>
<protein>
    <submittedName>
        <fullName evidence="1">Uncharacterized protein</fullName>
    </submittedName>
</protein>
<proteinExistence type="predicted"/>
<evidence type="ECO:0000313" key="2">
    <source>
        <dbReference type="Proteomes" id="UP000244005"/>
    </source>
</evidence>
<dbReference type="EMBL" id="KZ772677">
    <property type="protein sequence ID" value="PTQ48355.1"/>
    <property type="molecule type" value="Genomic_DNA"/>
</dbReference>
<dbReference type="Proteomes" id="UP000244005">
    <property type="component" value="Unassembled WGS sequence"/>
</dbReference>
<keyword evidence="2" id="KW-1185">Reference proteome</keyword>
<accession>A0A2R6XQH0</accession>
<gene>
    <name evidence="1" type="ORF">MARPO_0005s0027</name>
</gene>